<dbReference type="eggNOG" id="COG0344">
    <property type="taxonomic scope" value="Bacteria"/>
</dbReference>
<protein>
    <recommendedName>
        <fullName evidence="10">Glycerol-3-phosphate acyltransferase</fullName>
    </recommendedName>
    <alternativeName>
        <fullName evidence="10">Acyl-PO4 G3P acyltransferase</fullName>
    </alternativeName>
    <alternativeName>
        <fullName evidence="10">Acyl-phosphate--glycerol-3-phosphate acyltransferase</fullName>
    </alternativeName>
    <alternativeName>
        <fullName evidence="10">G3P acyltransferase</fullName>
        <shortName evidence="10">GPAT</shortName>
        <ecNumber evidence="10">2.3.1.275</ecNumber>
    </alternativeName>
    <alternativeName>
        <fullName evidence="10">Lysophosphatidic acid synthase</fullName>
        <shortName evidence="10">LPA synthase</shortName>
    </alternativeName>
</protein>
<comment type="subcellular location">
    <subcellularLocation>
        <location evidence="10">Cell membrane</location>
        <topology evidence="10">Multi-pass membrane protein</topology>
    </subcellularLocation>
</comment>
<dbReference type="GO" id="GO:0008654">
    <property type="term" value="P:phospholipid biosynthetic process"/>
    <property type="evidence" value="ECO:0007669"/>
    <property type="project" value="UniProtKB-UniRule"/>
</dbReference>
<evidence type="ECO:0000313" key="12">
    <source>
        <dbReference type="Proteomes" id="UP000001491"/>
    </source>
</evidence>
<dbReference type="UniPathway" id="UPA00085"/>
<keyword evidence="6 10" id="KW-0443">Lipid metabolism</keyword>
<keyword evidence="2 10" id="KW-0444">Lipid biosynthesis</keyword>
<keyword evidence="12" id="KW-1185">Reference proteome</keyword>
<dbReference type="AlphaFoldDB" id="C5J7B8"/>
<comment type="similarity">
    <text evidence="10">Belongs to the PlsY family.</text>
</comment>
<evidence type="ECO:0000256" key="2">
    <source>
        <dbReference type="ARBA" id="ARBA00022516"/>
    </source>
</evidence>
<evidence type="ECO:0000313" key="11">
    <source>
        <dbReference type="EMBL" id="CAT05381.1"/>
    </source>
</evidence>
<feature type="transmembrane region" description="Helical" evidence="10">
    <location>
        <begin position="120"/>
        <end position="145"/>
    </location>
</feature>
<evidence type="ECO:0000256" key="10">
    <source>
        <dbReference type="HAMAP-Rule" id="MF_01043"/>
    </source>
</evidence>
<dbReference type="GO" id="GO:0043772">
    <property type="term" value="F:acyl-phosphate glycerol-3-phosphate acyltransferase activity"/>
    <property type="evidence" value="ECO:0007669"/>
    <property type="project" value="UniProtKB-UniRule"/>
</dbReference>
<organism evidence="11 12">
    <name type="scientific">Mesomycoplasma conjunctivae (strain ATCC 25834 / NCTC 10147 / HRC/581)</name>
    <name type="common">Mycoplasma conjunctivae</name>
    <dbReference type="NCBI Taxonomy" id="572263"/>
    <lineage>
        <taxon>Bacteria</taxon>
        <taxon>Bacillati</taxon>
        <taxon>Mycoplasmatota</taxon>
        <taxon>Mycoplasmoidales</taxon>
        <taxon>Metamycoplasmataceae</taxon>
        <taxon>Mesomycoplasma</taxon>
    </lineage>
</organism>
<gene>
    <name evidence="10" type="primary">plsY</name>
    <name evidence="11" type="ordered locus">MCJ_006950</name>
</gene>
<dbReference type="KEGG" id="mco:MCJ_006950"/>
<dbReference type="NCBIfam" id="TIGR00023">
    <property type="entry name" value="glycerol-3-phosphate 1-O-acyltransferase PlsY"/>
    <property type="match status" value="1"/>
</dbReference>
<evidence type="ECO:0000256" key="6">
    <source>
        <dbReference type="ARBA" id="ARBA00023098"/>
    </source>
</evidence>
<dbReference type="Pfam" id="PF02660">
    <property type="entry name" value="G3P_acyltransf"/>
    <property type="match status" value="1"/>
</dbReference>
<dbReference type="HOGENOM" id="CLU_081254_3_0_14"/>
<feature type="transmembrane region" description="Helical" evidence="10">
    <location>
        <begin position="90"/>
        <end position="108"/>
    </location>
</feature>
<feature type="transmembrane region" description="Helical" evidence="10">
    <location>
        <begin position="184"/>
        <end position="202"/>
    </location>
</feature>
<dbReference type="Proteomes" id="UP000001491">
    <property type="component" value="Chromosome"/>
</dbReference>
<evidence type="ECO:0000256" key="8">
    <source>
        <dbReference type="ARBA" id="ARBA00023209"/>
    </source>
</evidence>
<dbReference type="PANTHER" id="PTHR30309:SF0">
    <property type="entry name" value="GLYCEROL-3-PHOSPHATE ACYLTRANSFERASE-RELATED"/>
    <property type="match status" value="1"/>
</dbReference>
<accession>C5J7B8</accession>
<sequence>MNFLEIFFNIIFILIGYLIGSINFSITFSKIEYTDDIRKYGSKNAGSTNMLRVYGKTMGLMTLIADAFKAYLSVLISFLFMFFVPGLESLIPILAGLGAVVGHIWPVWHKFKGGKGAACILGCLMASNLLIIIIGAIIFITIVVWSRYVSLASIISPIILALILLTPWMTYGILGFLNNKSQAFYTNSIVILVAQLFVIFAHRSNIIRLWKGNEAKLNLKRNIK</sequence>
<reference evidence="12" key="1">
    <citation type="journal article" date="2009" name="BMC Bioinformatics">
        <title>The Mycoplasma conjunctivae genome sequencing, annotation and analysis.</title>
        <authorList>
            <person name="Calderon-Copete S.P."/>
            <person name="Wigger G."/>
            <person name="Wunderlin C."/>
            <person name="Schmidheini T."/>
            <person name="Frey J."/>
            <person name="Quail M.A."/>
            <person name="Falquet L."/>
        </authorList>
    </citation>
    <scope>NUCLEOTIDE SEQUENCE [LARGE SCALE GENOMIC DNA]</scope>
    <source>
        <strain evidence="12">ATCC 25834 / NCTC 10147 / HRC/581</strain>
    </source>
</reference>
<evidence type="ECO:0000256" key="4">
    <source>
        <dbReference type="ARBA" id="ARBA00022692"/>
    </source>
</evidence>
<dbReference type="EMBL" id="FM864216">
    <property type="protein sequence ID" value="CAT05381.1"/>
    <property type="molecule type" value="Genomic_DNA"/>
</dbReference>
<feature type="transmembrane region" description="Helical" evidence="10">
    <location>
        <begin position="60"/>
        <end position="84"/>
    </location>
</feature>
<proteinExistence type="inferred from homology"/>
<comment type="catalytic activity">
    <reaction evidence="10">
        <text>an acyl phosphate + sn-glycerol 3-phosphate = a 1-acyl-sn-glycero-3-phosphate + phosphate</text>
        <dbReference type="Rhea" id="RHEA:34075"/>
        <dbReference type="ChEBI" id="CHEBI:43474"/>
        <dbReference type="ChEBI" id="CHEBI:57597"/>
        <dbReference type="ChEBI" id="CHEBI:57970"/>
        <dbReference type="ChEBI" id="CHEBI:59918"/>
        <dbReference type="EC" id="2.3.1.275"/>
    </reaction>
</comment>
<keyword evidence="3 10" id="KW-0808">Transferase</keyword>
<comment type="function">
    <text evidence="10">Catalyzes the transfer of an acyl group from acyl-phosphate (acyl-PO(4)) to glycerol-3-phosphate (G3P) to form lysophosphatidic acid (LPA). This enzyme utilizes acyl-phosphate as fatty acyl donor, but not acyl-CoA or acyl-ACP.</text>
</comment>
<keyword evidence="8 10" id="KW-0594">Phospholipid biosynthesis</keyword>
<dbReference type="InterPro" id="IPR003811">
    <property type="entry name" value="G3P_acylTferase_PlsY"/>
</dbReference>
<evidence type="ECO:0000256" key="5">
    <source>
        <dbReference type="ARBA" id="ARBA00022989"/>
    </source>
</evidence>
<dbReference type="SMART" id="SM01207">
    <property type="entry name" value="G3P_acyltransf"/>
    <property type="match status" value="1"/>
</dbReference>
<evidence type="ECO:0000256" key="9">
    <source>
        <dbReference type="ARBA" id="ARBA00023264"/>
    </source>
</evidence>
<keyword evidence="4 10" id="KW-0812">Transmembrane</keyword>
<keyword evidence="7 10" id="KW-0472">Membrane</keyword>
<keyword evidence="5 10" id="KW-1133">Transmembrane helix</keyword>
<feature type="transmembrane region" description="Helical" evidence="10">
    <location>
        <begin position="151"/>
        <end position="177"/>
    </location>
</feature>
<comment type="subunit">
    <text evidence="10">Probably interacts with PlsX.</text>
</comment>
<dbReference type="EC" id="2.3.1.275" evidence="10"/>
<comment type="pathway">
    <text evidence="10">Lipid metabolism; phospholipid metabolism.</text>
</comment>
<dbReference type="HAMAP" id="MF_01043">
    <property type="entry name" value="PlsY"/>
    <property type="match status" value="1"/>
</dbReference>
<feature type="transmembrane region" description="Helical" evidence="10">
    <location>
        <begin position="6"/>
        <end position="29"/>
    </location>
</feature>
<evidence type="ECO:0000256" key="1">
    <source>
        <dbReference type="ARBA" id="ARBA00022475"/>
    </source>
</evidence>
<evidence type="ECO:0000256" key="7">
    <source>
        <dbReference type="ARBA" id="ARBA00023136"/>
    </source>
</evidence>
<dbReference type="PANTHER" id="PTHR30309">
    <property type="entry name" value="INNER MEMBRANE PROTEIN YGIH"/>
    <property type="match status" value="1"/>
</dbReference>
<name>C5J7B8_MESCH</name>
<evidence type="ECO:0000256" key="3">
    <source>
        <dbReference type="ARBA" id="ARBA00022679"/>
    </source>
</evidence>
<keyword evidence="1 10" id="KW-1003">Cell membrane</keyword>
<keyword evidence="9 10" id="KW-1208">Phospholipid metabolism</keyword>
<dbReference type="GO" id="GO:0005886">
    <property type="term" value="C:plasma membrane"/>
    <property type="evidence" value="ECO:0007669"/>
    <property type="project" value="UniProtKB-SubCell"/>
</dbReference>